<dbReference type="Pfam" id="PF02885">
    <property type="entry name" value="Glycos_trans_3N"/>
    <property type="match status" value="1"/>
</dbReference>
<evidence type="ECO:0000256" key="1">
    <source>
        <dbReference type="ARBA" id="ARBA00022676"/>
    </source>
</evidence>
<name>A0A382S7E3_9ZZZZ</name>
<dbReference type="EMBL" id="UINC01127002">
    <property type="protein sequence ID" value="SVD05834.1"/>
    <property type="molecule type" value="Genomic_DNA"/>
</dbReference>
<dbReference type="GO" id="GO:0004645">
    <property type="term" value="F:1,4-alpha-oligoglucan phosphorylase activity"/>
    <property type="evidence" value="ECO:0007669"/>
    <property type="project" value="InterPro"/>
</dbReference>
<dbReference type="GO" id="GO:0006206">
    <property type="term" value="P:pyrimidine nucleobase metabolic process"/>
    <property type="evidence" value="ECO:0007669"/>
    <property type="project" value="InterPro"/>
</dbReference>
<sequence>MNFLNLIEQKRDGSELSPEAIAEAVAGFSAGAIPEYQMAAFLMAVNFQGMSERETRALTESMRDSGEVLEFPKDDRTIVDKHSTGGVGDK</sequence>
<evidence type="ECO:0000256" key="2">
    <source>
        <dbReference type="ARBA" id="ARBA00022679"/>
    </source>
</evidence>
<protein>
    <recommendedName>
        <fullName evidence="3">Glycosyl transferase family 3 N-terminal domain-containing protein</fullName>
    </recommendedName>
</protein>
<proteinExistence type="predicted"/>
<accession>A0A382S7E3</accession>
<dbReference type="AlphaFoldDB" id="A0A382S7E3"/>
<reference evidence="4" key="1">
    <citation type="submission" date="2018-05" db="EMBL/GenBank/DDBJ databases">
        <authorList>
            <person name="Lanie J.A."/>
            <person name="Ng W.-L."/>
            <person name="Kazmierczak K.M."/>
            <person name="Andrzejewski T.M."/>
            <person name="Davidsen T.M."/>
            <person name="Wayne K.J."/>
            <person name="Tettelin H."/>
            <person name="Glass J.I."/>
            <person name="Rusch D."/>
            <person name="Podicherti R."/>
            <person name="Tsui H.-C.T."/>
            <person name="Winkler M.E."/>
        </authorList>
    </citation>
    <scope>NUCLEOTIDE SEQUENCE</scope>
</reference>
<dbReference type="PANTHER" id="PTHR10515">
    <property type="entry name" value="THYMIDINE PHOSPHORYLASE"/>
    <property type="match status" value="1"/>
</dbReference>
<evidence type="ECO:0000313" key="4">
    <source>
        <dbReference type="EMBL" id="SVD05834.1"/>
    </source>
</evidence>
<keyword evidence="1" id="KW-0328">Glycosyltransferase</keyword>
<dbReference type="Gene3D" id="1.20.970.10">
    <property type="entry name" value="Transferase, Pyrimidine Nucleoside Phosphorylase, Chain C"/>
    <property type="match status" value="1"/>
</dbReference>
<dbReference type="PANTHER" id="PTHR10515:SF0">
    <property type="entry name" value="THYMIDINE PHOSPHORYLASE"/>
    <property type="match status" value="1"/>
</dbReference>
<organism evidence="4">
    <name type="scientific">marine metagenome</name>
    <dbReference type="NCBI Taxonomy" id="408172"/>
    <lineage>
        <taxon>unclassified sequences</taxon>
        <taxon>metagenomes</taxon>
        <taxon>ecological metagenomes</taxon>
    </lineage>
</organism>
<keyword evidence="2" id="KW-0808">Transferase</keyword>
<evidence type="ECO:0000259" key="3">
    <source>
        <dbReference type="Pfam" id="PF02885"/>
    </source>
</evidence>
<feature type="non-terminal residue" evidence="4">
    <location>
        <position position="90"/>
    </location>
</feature>
<dbReference type="InterPro" id="IPR000053">
    <property type="entry name" value="Thymidine/pyrmidine_PPase"/>
</dbReference>
<gene>
    <name evidence="4" type="ORF">METZ01_LOCUS358688</name>
</gene>
<dbReference type="SUPFAM" id="SSF47648">
    <property type="entry name" value="Nucleoside phosphorylase/phosphoribosyltransferase N-terminal domain"/>
    <property type="match status" value="1"/>
</dbReference>
<feature type="domain" description="Glycosyl transferase family 3 N-terminal" evidence="3">
    <location>
        <begin position="5"/>
        <end position="66"/>
    </location>
</feature>
<dbReference type="InterPro" id="IPR017459">
    <property type="entry name" value="Glycosyl_Trfase_fam3_N_dom"/>
</dbReference>
<dbReference type="InterPro" id="IPR036320">
    <property type="entry name" value="Glycosyl_Trfase_fam3_N_dom_sf"/>
</dbReference>
<dbReference type="GO" id="GO:0005829">
    <property type="term" value="C:cytosol"/>
    <property type="evidence" value="ECO:0007669"/>
    <property type="project" value="TreeGrafter"/>
</dbReference>